<keyword evidence="4" id="KW-1185">Reference proteome</keyword>
<evidence type="ECO:0000259" key="2">
    <source>
        <dbReference type="Pfam" id="PF00326"/>
    </source>
</evidence>
<evidence type="ECO:0000313" key="4">
    <source>
        <dbReference type="Proteomes" id="UP000018559"/>
    </source>
</evidence>
<protein>
    <submittedName>
        <fullName evidence="3">S9 family serine peptidase</fullName>
    </submittedName>
</protein>
<keyword evidence="1" id="KW-0378">Hydrolase</keyword>
<comment type="caution">
    <text evidence="3">The sequence shown here is derived from an EMBL/GenBank/DDBJ whole genome shotgun (WGS) entry which is preliminary data.</text>
</comment>
<organism evidence="3 4">
    <name type="scientific">Ligilactobacillus equi DPC 6820</name>
    <dbReference type="NCBI Taxonomy" id="1392007"/>
    <lineage>
        <taxon>Bacteria</taxon>
        <taxon>Bacillati</taxon>
        <taxon>Bacillota</taxon>
        <taxon>Bacilli</taxon>
        <taxon>Lactobacillales</taxon>
        <taxon>Lactobacillaceae</taxon>
        <taxon>Ligilactobacillus</taxon>
    </lineage>
</organism>
<dbReference type="EMBL" id="AWWH01000074">
    <property type="protein sequence ID" value="ETA74405.1"/>
    <property type="molecule type" value="Genomic_DNA"/>
</dbReference>
<feature type="domain" description="Peptidase S9 prolyl oligopeptidase catalytic" evidence="2">
    <location>
        <begin position="90"/>
        <end position="253"/>
    </location>
</feature>
<name>V7HYP8_9LACO</name>
<dbReference type="PANTHER" id="PTHR22946:SF9">
    <property type="entry name" value="POLYKETIDE TRANSFERASE AF380"/>
    <property type="match status" value="1"/>
</dbReference>
<dbReference type="SUPFAM" id="SSF53474">
    <property type="entry name" value="alpha/beta-Hydrolases"/>
    <property type="match status" value="1"/>
</dbReference>
<evidence type="ECO:0000313" key="3">
    <source>
        <dbReference type="EMBL" id="ETA74405.1"/>
    </source>
</evidence>
<dbReference type="InterPro" id="IPR050261">
    <property type="entry name" value="FrsA_esterase"/>
</dbReference>
<dbReference type="PANTHER" id="PTHR22946">
    <property type="entry name" value="DIENELACTONE HYDROLASE DOMAIN-CONTAINING PROTEIN-RELATED"/>
    <property type="match status" value="1"/>
</dbReference>
<dbReference type="Pfam" id="PF00326">
    <property type="entry name" value="Peptidase_S9"/>
    <property type="match status" value="1"/>
</dbReference>
<evidence type="ECO:0000256" key="1">
    <source>
        <dbReference type="ARBA" id="ARBA00022801"/>
    </source>
</evidence>
<accession>V7HYP8</accession>
<dbReference type="PATRIC" id="fig|1392007.3.peg.775"/>
<dbReference type="Gene3D" id="3.40.50.1820">
    <property type="entry name" value="alpha/beta hydrolase"/>
    <property type="match status" value="1"/>
</dbReference>
<gene>
    <name evidence="3" type="ORF">LEQ_1865c</name>
</gene>
<proteinExistence type="predicted"/>
<dbReference type="Proteomes" id="UP000018559">
    <property type="component" value="Unassembled WGS sequence"/>
</dbReference>
<dbReference type="InterPro" id="IPR029058">
    <property type="entry name" value="AB_hydrolase_fold"/>
</dbReference>
<sequence>MGDKMITIQTKEIMGLPFLEVVKPELKQTAAPLVVFYHGWTGCKEEVLGQALEIAKHNIRVLLPDALYHGDRQDGQVESHQLEFWQIVVNSVKEFPQLVQAYQEADLVTPKQIGVAGMSMGGITTNAIFTLYPWVDAAVCLEGTPQLMKFAHYLIENLPGDLNLDPAYIEEQVSRLAVLDLSQQAKKIAGRPLHFWHGTADSTIPFEVTWDFYQDVKAFSYGRNVTFTAKQGGVHKIKHETMVEMGQKFAEYFGK</sequence>
<dbReference type="AlphaFoldDB" id="V7HYP8"/>
<dbReference type="InterPro" id="IPR001375">
    <property type="entry name" value="Peptidase_S9_cat"/>
</dbReference>
<reference evidence="3 4" key="1">
    <citation type="journal article" date="2014" name="Genome Announc.">
        <title>The Genome of the Predominant Equine Lactobacillus Species, Lactobacillus equi, Is Reflective of Its Lifestyle Adaptations to an Herbivorous Host.</title>
        <authorList>
            <person name="O'Donnell M.M."/>
            <person name="Harris H.M."/>
            <person name="O'Toole P.W."/>
            <person name="Ross R.P."/>
        </authorList>
    </citation>
    <scope>NUCLEOTIDE SEQUENCE [LARGE SCALE GENOMIC DNA]</scope>
    <source>
        <strain evidence="3 4">DPC 6820</strain>
    </source>
</reference>
<dbReference type="GO" id="GO:0052689">
    <property type="term" value="F:carboxylic ester hydrolase activity"/>
    <property type="evidence" value="ECO:0007669"/>
    <property type="project" value="UniProtKB-ARBA"/>
</dbReference>